<dbReference type="AlphaFoldDB" id="A0AAV7FW35"/>
<comment type="caution">
    <text evidence="2">The sequence shown here is derived from an EMBL/GenBank/DDBJ whole genome shotgun (WGS) entry which is preliminary data.</text>
</comment>
<evidence type="ECO:0000313" key="2">
    <source>
        <dbReference type="EMBL" id="KAH0453960.1"/>
    </source>
</evidence>
<feature type="transmembrane region" description="Helical" evidence="1">
    <location>
        <begin position="36"/>
        <end position="60"/>
    </location>
</feature>
<proteinExistence type="predicted"/>
<reference evidence="2 3" key="1">
    <citation type="journal article" date="2021" name="Hortic Res">
        <title>Chromosome-scale assembly of the Dendrobium chrysotoxum genome enhances the understanding of orchid evolution.</title>
        <authorList>
            <person name="Zhang Y."/>
            <person name="Zhang G.Q."/>
            <person name="Zhang D."/>
            <person name="Liu X.D."/>
            <person name="Xu X.Y."/>
            <person name="Sun W.H."/>
            <person name="Yu X."/>
            <person name="Zhu X."/>
            <person name="Wang Z.W."/>
            <person name="Zhao X."/>
            <person name="Zhong W.Y."/>
            <person name="Chen H."/>
            <person name="Yin W.L."/>
            <person name="Huang T."/>
            <person name="Niu S.C."/>
            <person name="Liu Z.J."/>
        </authorList>
    </citation>
    <scope>NUCLEOTIDE SEQUENCE [LARGE SCALE GENOMIC DNA]</scope>
    <source>
        <strain evidence="2">Lindl</strain>
    </source>
</reference>
<name>A0AAV7FW35_DENCH</name>
<keyword evidence="1" id="KW-0472">Membrane</keyword>
<accession>A0AAV7FW35</accession>
<protein>
    <submittedName>
        <fullName evidence="2">Uncharacterized protein</fullName>
    </submittedName>
</protein>
<sequence>MRNFIELCTCFDAAVKKARRYKSALKEMQLTENFKIVISSFYLSLSLRIVIIILFDYYFFIVFKKFLCLKDIFYNFLKTILKDGYKFYKNFHFNWKDFLKSDKKVVSNETLVIYRDFGDFYHITFDMSNELLCFY</sequence>
<keyword evidence="1" id="KW-0812">Transmembrane</keyword>
<dbReference type="EMBL" id="JAGFBR010000016">
    <property type="protein sequence ID" value="KAH0453960.1"/>
    <property type="molecule type" value="Genomic_DNA"/>
</dbReference>
<evidence type="ECO:0000256" key="1">
    <source>
        <dbReference type="SAM" id="Phobius"/>
    </source>
</evidence>
<keyword evidence="1" id="KW-1133">Transmembrane helix</keyword>
<keyword evidence="3" id="KW-1185">Reference proteome</keyword>
<organism evidence="2 3">
    <name type="scientific">Dendrobium chrysotoxum</name>
    <name type="common">Orchid</name>
    <dbReference type="NCBI Taxonomy" id="161865"/>
    <lineage>
        <taxon>Eukaryota</taxon>
        <taxon>Viridiplantae</taxon>
        <taxon>Streptophyta</taxon>
        <taxon>Embryophyta</taxon>
        <taxon>Tracheophyta</taxon>
        <taxon>Spermatophyta</taxon>
        <taxon>Magnoliopsida</taxon>
        <taxon>Liliopsida</taxon>
        <taxon>Asparagales</taxon>
        <taxon>Orchidaceae</taxon>
        <taxon>Epidendroideae</taxon>
        <taxon>Malaxideae</taxon>
        <taxon>Dendrobiinae</taxon>
        <taxon>Dendrobium</taxon>
    </lineage>
</organism>
<evidence type="ECO:0000313" key="3">
    <source>
        <dbReference type="Proteomes" id="UP000775213"/>
    </source>
</evidence>
<gene>
    <name evidence="2" type="ORF">IEQ34_018284</name>
</gene>
<dbReference type="Proteomes" id="UP000775213">
    <property type="component" value="Unassembled WGS sequence"/>
</dbReference>